<protein>
    <submittedName>
        <fullName evidence="2">Oxidoreductase</fullName>
    </submittedName>
</protein>
<feature type="region of interest" description="Disordered" evidence="1">
    <location>
        <begin position="1"/>
        <end position="236"/>
    </location>
</feature>
<reference evidence="2" key="1">
    <citation type="submission" date="2020-02" db="EMBL/GenBank/DDBJ databases">
        <authorList>
            <person name="Meier V. D."/>
        </authorList>
    </citation>
    <scope>NUCLEOTIDE SEQUENCE</scope>
    <source>
        <strain evidence="2">AVDCRST_MAG89</strain>
    </source>
</reference>
<feature type="region of interest" description="Disordered" evidence="1">
    <location>
        <begin position="248"/>
        <end position="290"/>
    </location>
</feature>
<feature type="non-terminal residue" evidence="2">
    <location>
        <position position="1"/>
    </location>
</feature>
<dbReference type="AlphaFoldDB" id="A0A6J4MLN2"/>
<evidence type="ECO:0000313" key="2">
    <source>
        <dbReference type="EMBL" id="CAA9360895.1"/>
    </source>
</evidence>
<sequence length="290" mass="29912">GGSAGCGGERNVPGGRRHPGAPAGLRRHADHGGGGLGPAEGPRGVHSRAEAHRGTRCEPDRHGGFLRAQRKRGADRRGAVPVSARAADRHQGRLHALRAGQVDGERASKAPPRRLRGKPPAAAAGHHRPVAASPHRPRHPRRGPGGHRGRPAARGKDPPRGAVGGDGGADRGRAARGAHRHGAEPLQRGGPRMGGRAGQLRARGDRLHPLVPAGGRQAGGRGWSACRGGAPARRGRVAGGAGLAAAALRGDAAHPGHLQGRAPGRERRRRRGGAGGRRVPPHRRGRGRRL</sequence>
<feature type="non-terminal residue" evidence="2">
    <location>
        <position position="290"/>
    </location>
</feature>
<feature type="compositionally biased region" description="Basic residues" evidence="1">
    <location>
        <begin position="279"/>
        <end position="290"/>
    </location>
</feature>
<accession>A0A6J4MLN2</accession>
<dbReference type="EMBL" id="CADCTV010000782">
    <property type="protein sequence ID" value="CAA9360895.1"/>
    <property type="molecule type" value="Genomic_DNA"/>
</dbReference>
<evidence type="ECO:0000256" key="1">
    <source>
        <dbReference type="SAM" id="MobiDB-lite"/>
    </source>
</evidence>
<feature type="compositionally biased region" description="Basic residues" evidence="1">
    <location>
        <begin position="125"/>
        <end position="153"/>
    </location>
</feature>
<proteinExistence type="predicted"/>
<name>A0A6J4MLN2_9BACT</name>
<feature type="compositionally biased region" description="Basic residues" evidence="1">
    <location>
        <begin position="15"/>
        <end position="29"/>
    </location>
</feature>
<organism evidence="2">
    <name type="scientific">uncultured Gemmatimonadota bacterium</name>
    <dbReference type="NCBI Taxonomy" id="203437"/>
    <lineage>
        <taxon>Bacteria</taxon>
        <taxon>Pseudomonadati</taxon>
        <taxon>Gemmatimonadota</taxon>
        <taxon>environmental samples</taxon>
    </lineage>
</organism>
<gene>
    <name evidence="2" type="ORF">AVDCRST_MAG89-3736</name>
</gene>
<feature type="compositionally biased region" description="Basic and acidic residues" evidence="1">
    <location>
        <begin position="47"/>
        <end position="63"/>
    </location>
</feature>